<dbReference type="RefSeq" id="WP_305009201.1">
    <property type="nucleotide sequence ID" value="NZ_JAUQSY010000025.1"/>
</dbReference>
<accession>A0ABT9BHK4</accession>
<dbReference type="EMBL" id="JAUQSY010000025">
    <property type="protein sequence ID" value="MDO7877746.1"/>
    <property type="molecule type" value="Genomic_DNA"/>
</dbReference>
<dbReference type="Proteomes" id="UP001176429">
    <property type="component" value="Unassembled WGS sequence"/>
</dbReference>
<comment type="caution">
    <text evidence="1">The sequence shown here is derived from an EMBL/GenBank/DDBJ whole genome shotgun (WGS) entry which is preliminary data.</text>
</comment>
<name>A0ABT9BHK4_9BACT</name>
<evidence type="ECO:0000313" key="1">
    <source>
        <dbReference type="EMBL" id="MDO7877746.1"/>
    </source>
</evidence>
<organism evidence="1 2">
    <name type="scientific">Hymenobacter aranciens</name>
    <dbReference type="NCBI Taxonomy" id="3063996"/>
    <lineage>
        <taxon>Bacteria</taxon>
        <taxon>Pseudomonadati</taxon>
        <taxon>Bacteroidota</taxon>
        <taxon>Cytophagia</taxon>
        <taxon>Cytophagales</taxon>
        <taxon>Hymenobacteraceae</taxon>
        <taxon>Hymenobacter</taxon>
    </lineage>
</organism>
<gene>
    <name evidence="1" type="ORF">Q5H93_23620</name>
</gene>
<sequence length="97" mass="10479">MLPDALQLTTDPASSPAWAYPVDGYQEWTAVQGWESLHQGLQALARHREALRAAITAAEAAATPTPAHAATLQAHRMQLHIACAKIEALSWAVGLWQ</sequence>
<proteinExistence type="predicted"/>
<evidence type="ECO:0000313" key="2">
    <source>
        <dbReference type="Proteomes" id="UP001176429"/>
    </source>
</evidence>
<keyword evidence="2" id="KW-1185">Reference proteome</keyword>
<reference evidence="1" key="1">
    <citation type="submission" date="2023-07" db="EMBL/GenBank/DDBJ databases">
        <authorList>
            <person name="Kim M.K."/>
        </authorList>
    </citation>
    <scope>NUCLEOTIDE SEQUENCE</scope>
    <source>
        <strain evidence="1">ASUV-10-1</strain>
    </source>
</reference>
<protein>
    <submittedName>
        <fullName evidence="1">Uncharacterized protein</fullName>
    </submittedName>
</protein>